<evidence type="ECO:0000256" key="3">
    <source>
        <dbReference type="ARBA" id="ARBA00022827"/>
    </source>
</evidence>
<dbReference type="InterPro" id="IPR016166">
    <property type="entry name" value="FAD-bd_PCMH"/>
</dbReference>
<comment type="similarity">
    <text evidence="1">Belongs to the oxygen-dependent FAD-linked oxidoreductase family.</text>
</comment>
<dbReference type="RefSeq" id="XP_033585908.1">
    <property type="nucleotide sequence ID" value="XM_033734620.1"/>
</dbReference>
<dbReference type="PANTHER" id="PTHR42973">
    <property type="entry name" value="BINDING OXIDOREDUCTASE, PUTATIVE (AFU_ORTHOLOGUE AFUA_1G17690)-RELATED"/>
    <property type="match status" value="1"/>
</dbReference>
<organism evidence="7 8">
    <name type="scientific">Neohortaea acidophila</name>
    <dbReference type="NCBI Taxonomy" id="245834"/>
    <lineage>
        <taxon>Eukaryota</taxon>
        <taxon>Fungi</taxon>
        <taxon>Dikarya</taxon>
        <taxon>Ascomycota</taxon>
        <taxon>Pezizomycotina</taxon>
        <taxon>Dothideomycetes</taxon>
        <taxon>Dothideomycetidae</taxon>
        <taxon>Mycosphaerellales</taxon>
        <taxon>Teratosphaeriaceae</taxon>
        <taxon>Neohortaea</taxon>
    </lineage>
</organism>
<dbReference type="Pfam" id="PF01565">
    <property type="entry name" value="FAD_binding_4"/>
    <property type="match status" value="1"/>
</dbReference>
<evidence type="ECO:0000259" key="6">
    <source>
        <dbReference type="PROSITE" id="PS51387"/>
    </source>
</evidence>
<keyword evidence="4" id="KW-0560">Oxidoreductase</keyword>
<proteinExistence type="inferred from homology"/>
<dbReference type="Gene3D" id="3.30.465.10">
    <property type="match status" value="1"/>
</dbReference>
<accession>A0A6A6PH49</accession>
<name>A0A6A6PH49_9PEZI</name>
<dbReference type="GO" id="GO:0071949">
    <property type="term" value="F:FAD binding"/>
    <property type="evidence" value="ECO:0007669"/>
    <property type="project" value="InterPro"/>
</dbReference>
<evidence type="ECO:0000256" key="4">
    <source>
        <dbReference type="ARBA" id="ARBA00023002"/>
    </source>
</evidence>
<dbReference type="PROSITE" id="PS51387">
    <property type="entry name" value="FAD_PCMH"/>
    <property type="match status" value="1"/>
</dbReference>
<keyword evidence="8" id="KW-1185">Reference proteome</keyword>
<evidence type="ECO:0000256" key="1">
    <source>
        <dbReference type="ARBA" id="ARBA00005466"/>
    </source>
</evidence>
<dbReference type="EMBL" id="MU001641">
    <property type="protein sequence ID" value="KAF2479338.1"/>
    <property type="molecule type" value="Genomic_DNA"/>
</dbReference>
<dbReference type="PANTHER" id="PTHR42973:SF4">
    <property type="entry name" value="FAD BINDING DOMAIN PROTEIN"/>
    <property type="match status" value="1"/>
</dbReference>
<dbReference type="InterPro" id="IPR050416">
    <property type="entry name" value="FAD-linked_Oxidoreductase"/>
</dbReference>
<dbReference type="InterPro" id="IPR016169">
    <property type="entry name" value="FAD-bd_PCMH_sub2"/>
</dbReference>
<gene>
    <name evidence="7" type="ORF">BDY17DRAFT_303695</name>
</gene>
<keyword evidence="5" id="KW-0732">Signal</keyword>
<dbReference type="OrthoDB" id="2151789at2759"/>
<dbReference type="SUPFAM" id="SSF56176">
    <property type="entry name" value="FAD-binding/transporter-associated domain-like"/>
    <property type="match status" value="1"/>
</dbReference>
<feature type="chain" id="PRO_5025610880" description="FAD-binding PCMH-type domain-containing protein" evidence="5">
    <location>
        <begin position="19"/>
        <end position="517"/>
    </location>
</feature>
<evidence type="ECO:0000256" key="2">
    <source>
        <dbReference type="ARBA" id="ARBA00022630"/>
    </source>
</evidence>
<sequence>MELLTLLIAVAIVAGSWAVWAHSRGAADARLQAPNTPLSAVSAALLEDLPESVSTEGQSQFAASVDSYWADQQREIVPECVVKPRTDAEVSIAVKIINDHFTQAISQGREPLKFAVRGAGHSAIPGFSNAAGGVVVDLSLLNHVELSADRSTVSVGGGAKWVDVSRKLDPLSLAVVGGRNGDVGVGGLTLGGGYSFYSPRKGFVCDNVAEYRIVLASGETTTASEQHNHDLWRALKGGGNNFGIVTNFTLRVFPNGKLWGGFLYMSSSKIDQTLHAFHRSLETFDEYAAGPLVCITWLQKVGFRIISLHLMYTKPEVWPTFWQPFKSIGRLWSTTKIRSLTSATEELDSVAPARPRKLHMSTVIKNDLATLQFAHKVFEEKIGRLKKVKGMTWTLVFQPVHASSMQKGRDNVLGLQNRTENLVVVLFAGVWEQALDDMHVNETAKTALDTIRRYAADRGMADDFCYVNWCPNTSTSPFLSYGAENVALLKRVGRAVDPDGLFQRGCVGGYKLVGVEA</sequence>
<dbReference type="GeneID" id="54475622"/>
<dbReference type="InterPro" id="IPR006094">
    <property type="entry name" value="Oxid_FAD_bind_N"/>
</dbReference>
<dbReference type="Proteomes" id="UP000799767">
    <property type="component" value="Unassembled WGS sequence"/>
</dbReference>
<dbReference type="AlphaFoldDB" id="A0A6A6PH49"/>
<evidence type="ECO:0000313" key="7">
    <source>
        <dbReference type="EMBL" id="KAF2479338.1"/>
    </source>
</evidence>
<protein>
    <recommendedName>
        <fullName evidence="6">FAD-binding PCMH-type domain-containing protein</fullName>
    </recommendedName>
</protein>
<evidence type="ECO:0000313" key="8">
    <source>
        <dbReference type="Proteomes" id="UP000799767"/>
    </source>
</evidence>
<evidence type="ECO:0000256" key="5">
    <source>
        <dbReference type="SAM" id="SignalP"/>
    </source>
</evidence>
<keyword evidence="2" id="KW-0285">Flavoprotein</keyword>
<dbReference type="GO" id="GO:0016491">
    <property type="term" value="F:oxidoreductase activity"/>
    <property type="evidence" value="ECO:0007669"/>
    <property type="project" value="UniProtKB-KW"/>
</dbReference>
<feature type="domain" description="FAD-binding PCMH-type" evidence="6">
    <location>
        <begin position="74"/>
        <end position="255"/>
    </location>
</feature>
<dbReference type="InterPro" id="IPR036318">
    <property type="entry name" value="FAD-bd_PCMH-like_sf"/>
</dbReference>
<feature type="signal peptide" evidence="5">
    <location>
        <begin position="1"/>
        <end position="18"/>
    </location>
</feature>
<reference evidence="7" key="1">
    <citation type="journal article" date="2020" name="Stud. Mycol.">
        <title>101 Dothideomycetes genomes: a test case for predicting lifestyles and emergence of pathogens.</title>
        <authorList>
            <person name="Haridas S."/>
            <person name="Albert R."/>
            <person name="Binder M."/>
            <person name="Bloem J."/>
            <person name="Labutti K."/>
            <person name="Salamov A."/>
            <person name="Andreopoulos B."/>
            <person name="Baker S."/>
            <person name="Barry K."/>
            <person name="Bills G."/>
            <person name="Bluhm B."/>
            <person name="Cannon C."/>
            <person name="Castanera R."/>
            <person name="Culley D."/>
            <person name="Daum C."/>
            <person name="Ezra D."/>
            <person name="Gonzalez J."/>
            <person name="Henrissat B."/>
            <person name="Kuo A."/>
            <person name="Liang C."/>
            <person name="Lipzen A."/>
            <person name="Lutzoni F."/>
            <person name="Magnuson J."/>
            <person name="Mondo S."/>
            <person name="Nolan M."/>
            <person name="Ohm R."/>
            <person name="Pangilinan J."/>
            <person name="Park H.-J."/>
            <person name="Ramirez L."/>
            <person name="Alfaro M."/>
            <person name="Sun H."/>
            <person name="Tritt A."/>
            <person name="Yoshinaga Y."/>
            <person name="Zwiers L.-H."/>
            <person name="Turgeon B."/>
            <person name="Goodwin S."/>
            <person name="Spatafora J."/>
            <person name="Crous P."/>
            <person name="Grigoriev I."/>
        </authorList>
    </citation>
    <scope>NUCLEOTIDE SEQUENCE</scope>
    <source>
        <strain evidence="7">CBS 113389</strain>
    </source>
</reference>
<keyword evidence="3" id="KW-0274">FAD</keyword>